<keyword evidence="2" id="KW-1185">Reference proteome</keyword>
<organism evidence="1 2">
    <name type="scientific">Sphingobacterium arenae</name>
    <dbReference type="NCBI Taxonomy" id="1280598"/>
    <lineage>
        <taxon>Bacteria</taxon>
        <taxon>Pseudomonadati</taxon>
        <taxon>Bacteroidota</taxon>
        <taxon>Sphingobacteriia</taxon>
        <taxon>Sphingobacteriales</taxon>
        <taxon>Sphingobacteriaceae</taxon>
        <taxon>Sphingobacterium</taxon>
    </lineage>
</organism>
<dbReference type="SUPFAM" id="SSF54593">
    <property type="entry name" value="Glyoxalase/Bleomycin resistance protein/Dihydroxybiphenyl dioxygenase"/>
    <property type="match status" value="1"/>
</dbReference>
<protein>
    <submittedName>
        <fullName evidence="1">Glyoxalase</fullName>
    </submittedName>
</protein>
<proteinExistence type="predicted"/>
<accession>A0ABR7Y3X6</accession>
<sequence length="238" mass="27572">MKQLKHNREWMTIPSLPCAEIEETLSFWEMLGFTVTYKMTRPYQYGVIERGGYELHFGRVKGMDTTSNLYNGCLVMISDAGEVYKEFTQKFKENLGRVPHSGIPRISRMKPEATRFTLTDVSGNCIIFISDKEEDDEIWEKADDNNQHPLQQSIARAIRFRDYKEDEKAAAKTLDAALRKFKNEAQIDIAEALIIRIDLADTMNDPMRSDECRILLRQINVTEKEKMGLARKHDVILD</sequence>
<evidence type="ECO:0000313" key="2">
    <source>
        <dbReference type="Proteomes" id="UP000606494"/>
    </source>
</evidence>
<dbReference type="RefSeq" id="WP_190309123.1">
    <property type="nucleotide sequence ID" value="NZ_JACNYK010000002.1"/>
</dbReference>
<reference evidence="1 2" key="1">
    <citation type="submission" date="2020-08" db="EMBL/GenBank/DDBJ databases">
        <title>Sphingobacterium sp. DN00404 isolated from aquaculture water.</title>
        <authorList>
            <person name="Zhang M."/>
        </authorList>
    </citation>
    <scope>NUCLEOTIDE SEQUENCE [LARGE SCALE GENOMIC DNA]</scope>
    <source>
        <strain evidence="1 2">KCTC 32294</strain>
    </source>
</reference>
<evidence type="ECO:0000313" key="1">
    <source>
        <dbReference type="EMBL" id="MBD1426017.1"/>
    </source>
</evidence>
<dbReference type="Proteomes" id="UP000606494">
    <property type="component" value="Unassembled WGS sequence"/>
</dbReference>
<comment type="caution">
    <text evidence="1">The sequence shown here is derived from an EMBL/GenBank/DDBJ whole genome shotgun (WGS) entry which is preliminary data.</text>
</comment>
<dbReference type="InterPro" id="IPR029068">
    <property type="entry name" value="Glyas_Bleomycin-R_OHBP_Dase"/>
</dbReference>
<dbReference type="Gene3D" id="3.10.180.10">
    <property type="entry name" value="2,3-Dihydroxybiphenyl 1,2-Dioxygenase, domain 1"/>
    <property type="match status" value="1"/>
</dbReference>
<gene>
    <name evidence="1" type="ORF">H8B17_10520</name>
</gene>
<name>A0ABR7Y3X6_9SPHI</name>
<dbReference type="EMBL" id="JACNYK010000002">
    <property type="protein sequence ID" value="MBD1426017.1"/>
    <property type="molecule type" value="Genomic_DNA"/>
</dbReference>